<sequence length="780" mass="88491">MKILLLFIIFTVVSSKKKKTKNRDEDESCHSYCRCNSQKKTIICYAQGIITPKFDLEDKSLSEVVRLDLRSNQIEELAVFPEMPKLNFLQLQENAISLIEPNAFNKTRGVNNVFLNENHLTRIEKGIFSGLSEVKLLSLSRNKLDKIENNAFIELKSLITLSLSENFLDKMTPKILAGLEKLKTLELNSNQLRKVHKDIFSETKAIKNLDLSANLLTEIPVAIKNLEKLEGLSLQGNKIVSVEDSDFEGLANLEKLDLSNNLIKSISPKVFLSTVSLALADVSGNEIKILEPFEGVNLGQTELNFDRNELVCDCGLRKFNEWVKAGPDGMKIISNCFAPEVFFGQNIVQLEQEDFCSPEDITTTTVSVTTTTTKNITTTTRTTASTTTTTMIYLPLPPATMAPKPFIAKFTNDLFTCPEGCSCASNVHHVNCIALNFEEVPSEIGIGTKLLDLRLNKLEILEELEFAGLSYLESLHLDLNQIMLVKQGAFRGLKKLIYLYLSQNNIKYLMVCINHIICFVKKIKPGCFEDLENISYLYLSHNSILEIPMAVFRPIKHLYDLQLQHNQLTKWKLGYFEKDSRIRKLDLSYNNLTENSLEENSFIGLEGLDSLVLDNNDFTKLPSQISSLEYLETLSLVGNSIDWVKNVFMPSEYLKTILLQKNNIQRIDADAFSSLENLNKLDLSNNPIQTLPKFEGLDRLRYIRMAKTNIQEPALKFSRQIKKKTLSSQNQCTCEIKDFKFEFLDTKENLDVLENTCRGPENLVGRTLESLTLSEICPEQ</sequence>
<dbReference type="AlphaFoldDB" id="E4Y8C6"/>
<dbReference type="PROSITE" id="PS51450">
    <property type="entry name" value="LRR"/>
    <property type="match status" value="3"/>
</dbReference>
<dbReference type="Pfam" id="PF13855">
    <property type="entry name" value="LRR_8"/>
    <property type="match status" value="5"/>
</dbReference>
<protein>
    <recommendedName>
        <fullName evidence="6">LRRNT domain-containing protein</fullName>
    </recommendedName>
</protein>
<dbReference type="InterPro" id="IPR017241">
    <property type="entry name" value="Toll-like_receptor"/>
</dbReference>
<dbReference type="PANTHER" id="PTHR24373">
    <property type="entry name" value="SLIT RELATED LEUCINE-RICH REPEAT NEURONAL PROTEIN"/>
    <property type="match status" value="1"/>
</dbReference>
<dbReference type="PIRSF" id="PIRSF037595">
    <property type="entry name" value="Toll-like_receptor"/>
    <property type="match status" value="1"/>
</dbReference>
<dbReference type="SMART" id="SM00369">
    <property type="entry name" value="LRR_TYP"/>
    <property type="match status" value="15"/>
</dbReference>
<dbReference type="GO" id="GO:0006955">
    <property type="term" value="P:immune response"/>
    <property type="evidence" value="ECO:0007669"/>
    <property type="project" value="InterPro"/>
</dbReference>
<dbReference type="FunFam" id="3.80.10.10:FF:001164">
    <property type="entry name" value="GH01279p"/>
    <property type="match status" value="1"/>
</dbReference>
<dbReference type="SUPFAM" id="SSF52058">
    <property type="entry name" value="L domain-like"/>
    <property type="match status" value="2"/>
</dbReference>
<dbReference type="Gene3D" id="3.80.10.10">
    <property type="entry name" value="Ribonuclease Inhibitor"/>
    <property type="match status" value="5"/>
</dbReference>
<dbReference type="InterPro" id="IPR003591">
    <property type="entry name" value="Leu-rich_rpt_typical-subtyp"/>
</dbReference>
<reference evidence="5" key="1">
    <citation type="journal article" date="2010" name="Science">
        <title>Plasticity of animal genome architecture unmasked by rapid evolution of a pelagic tunicate.</title>
        <authorList>
            <person name="Denoeud F."/>
            <person name="Henriet S."/>
            <person name="Mungpakdee S."/>
            <person name="Aury J.M."/>
            <person name="Da Silva C."/>
            <person name="Brinkmann H."/>
            <person name="Mikhaleva J."/>
            <person name="Olsen L.C."/>
            <person name="Jubin C."/>
            <person name="Canestro C."/>
            <person name="Bouquet J.M."/>
            <person name="Danks G."/>
            <person name="Poulain J."/>
            <person name="Campsteijn C."/>
            <person name="Adamski M."/>
            <person name="Cross I."/>
            <person name="Yadetie F."/>
            <person name="Muffato M."/>
            <person name="Louis A."/>
            <person name="Butcher S."/>
            <person name="Tsagkogeorga G."/>
            <person name="Konrad A."/>
            <person name="Singh S."/>
            <person name="Jensen M.F."/>
            <person name="Cong E.H."/>
            <person name="Eikeseth-Otteraa H."/>
            <person name="Noel B."/>
            <person name="Anthouard V."/>
            <person name="Porcel B.M."/>
            <person name="Kachouri-Lafond R."/>
            <person name="Nishino A."/>
            <person name="Ugolini M."/>
            <person name="Chourrout P."/>
            <person name="Nishida H."/>
            <person name="Aasland R."/>
            <person name="Huzurbazar S."/>
            <person name="Westhof E."/>
            <person name="Delsuc F."/>
            <person name="Lehrach H."/>
            <person name="Reinhardt R."/>
            <person name="Weissenbach J."/>
            <person name="Roy S.W."/>
            <person name="Artiguenave F."/>
            <person name="Postlethwait J.H."/>
            <person name="Manak J.R."/>
            <person name="Thompson E.M."/>
            <person name="Jaillon O."/>
            <person name="Du Pasquier L."/>
            <person name="Boudinot P."/>
            <person name="Liberles D.A."/>
            <person name="Volff J.N."/>
            <person name="Philippe H."/>
            <person name="Lenhard B."/>
            <person name="Roest Crollius H."/>
            <person name="Wincker P."/>
            <person name="Chourrout D."/>
        </authorList>
    </citation>
    <scope>NUCLEOTIDE SEQUENCE [LARGE SCALE GENOMIC DNA]</scope>
</reference>
<evidence type="ECO:0000256" key="3">
    <source>
        <dbReference type="ARBA" id="ARBA00022737"/>
    </source>
</evidence>
<organism evidence="5">
    <name type="scientific">Oikopleura dioica</name>
    <name type="common">Tunicate</name>
    <dbReference type="NCBI Taxonomy" id="34765"/>
    <lineage>
        <taxon>Eukaryota</taxon>
        <taxon>Metazoa</taxon>
        <taxon>Chordata</taxon>
        <taxon>Tunicata</taxon>
        <taxon>Appendicularia</taxon>
        <taxon>Copelata</taxon>
        <taxon>Oikopleuridae</taxon>
        <taxon>Oikopleura</taxon>
    </lineage>
</organism>
<accession>E4Y8C6</accession>
<dbReference type="EMBL" id="FN654320">
    <property type="protein sequence ID" value="CBY31876.1"/>
    <property type="molecule type" value="Genomic_DNA"/>
</dbReference>
<dbReference type="GO" id="GO:0016020">
    <property type="term" value="C:membrane"/>
    <property type="evidence" value="ECO:0007669"/>
    <property type="project" value="InterPro"/>
</dbReference>
<evidence type="ECO:0000256" key="2">
    <source>
        <dbReference type="ARBA" id="ARBA00022729"/>
    </source>
</evidence>
<keyword evidence="1" id="KW-0433">Leucine-rich repeat</keyword>
<dbReference type="Proteomes" id="UP000011014">
    <property type="component" value="Unassembled WGS sequence"/>
</dbReference>
<feature type="signal peptide" evidence="4">
    <location>
        <begin position="1"/>
        <end position="15"/>
    </location>
</feature>
<gene>
    <name evidence="5" type="ORF">GSOID_T00029095001</name>
</gene>
<dbReference type="GO" id="GO:0002224">
    <property type="term" value="P:toll-like receptor signaling pathway"/>
    <property type="evidence" value="ECO:0007669"/>
    <property type="project" value="InterPro"/>
</dbReference>
<proteinExistence type="predicted"/>
<feature type="chain" id="PRO_5012655226" description="LRRNT domain-containing protein" evidence="4">
    <location>
        <begin position="16"/>
        <end position="780"/>
    </location>
</feature>
<dbReference type="GO" id="GO:0004888">
    <property type="term" value="F:transmembrane signaling receptor activity"/>
    <property type="evidence" value="ECO:0007669"/>
    <property type="project" value="InterPro"/>
</dbReference>
<evidence type="ECO:0000313" key="5">
    <source>
        <dbReference type="EMBL" id="CBY31876.1"/>
    </source>
</evidence>
<evidence type="ECO:0000256" key="1">
    <source>
        <dbReference type="ARBA" id="ARBA00022614"/>
    </source>
</evidence>
<dbReference type="PANTHER" id="PTHR24373:SF370">
    <property type="entry name" value="FISH-LIPS, ISOFORM E"/>
    <property type="match status" value="1"/>
</dbReference>
<dbReference type="SMART" id="SM00365">
    <property type="entry name" value="LRR_SD22"/>
    <property type="match status" value="9"/>
</dbReference>
<dbReference type="InterPro" id="IPR001611">
    <property type="entry name" value="Leu-rich_rpt"/>
</dbReference>
<evidence type="ECO:0000256" key="4">
    <source>
        <dbReference type="SAM" id="SignalP"/>
    </source>
</evidence>
<name>E4Y8C6_OIKDI</name>
<evidence type="ECO:0008006" key="6">
    <source>
        <dbReference type="Google" id="ProtNLM"/>
    </source>
</evidence>
<keyword evidence="3" id="KW-0677">Repeat</keyword>
<dbReference type="InterPro" id="IPR032675">
    <property type="entry name" value="LRR_dom_sf"/>
</dbReference>
<dbReference type="InterPro" id="IPR050328">
    <property type="entry name" value="Dev_Immune_Receptor"/>
</dbReference>
<keyword evidence="2 4" id="KW-0732">Signal</keyword>